<sequence>MTITALNAADPQSHIAHEKTWPRVAGRRSGDNDDDEAAVSGGGGVPVLLTP</sequence>
<organism evidence="2 3">
    <name type="scientific">Dietzia cercidiphylli</name>
    <dbReference type="NCBI Taxonomy" id="498199"/>
    <lineage>
        <taxon>Bacteria</taxon>
        <taxon>Bacillati</taxon>
        <taxon>Actinomycetota</taxon>
        <taxon>Actinomycetes</taxon>
        <taxon>Mycobacteriales</taxon>
        <taxon>Dietziaceae</taxon>
        <taxon>Dietzia</taxon>
    </lineage>
</organism>
<comment type="caution">
    <text evidence="2">The sequence shown here is derived from an EMBL/GenBank/DDBJ whole genome shotgun (WGS) entry which is preliminary data.</text>
</comment>
<evidence type="ECO:0000313" key="3">
    <source>
        <dbReference type="Proteomes" id="UP001500383"/>
    </source>
</evidence>
<reference evidence="3" key="1">
    <citation type="journal article" date="2019" name="Int. J. Syst. Evol. Microbiol.">
        <title>The Global Catalogue of Microorganisms (GCM) 10K type strain sequencing project: providing services to taxonomists for standard genome sequencing and annotation.</title>
        <authorList>
            <consortium name="The Broad Institute Genomics Platform"/>
            <consortium name="The Broad Institute Genome Sequencing Center for Infectious Disease"/>
            <person name="Wu L."/>
            <person name="Ma J."/>
        </authorList>
    </citation>
    <scope>NUCLEOTIDE SEQUENCE [LARGE SCALE GENOMIC DNA]</scope>
    <source>
        <strain evidence="3">JCM 16002</strain>
    </source>
</reference>
<dbReference type="Proteomes" id="UP001500383">
    <property type="component" value="Unassembled WGS sequence"/>
</dbReference>
<gene>
    <name evidence="2" type="ORF">GCM10009831_15110</name>
</gene>
<keyword evidence="3" id="KW-1185">Reference proteome</keyword>
<evidence type="ECO:0000313" key="2">
    <source>
        <dbReference type="EMBL" id="GAA1706412.1"/>
    </source>
</evidence>
<name>A0ABP4UMM8_9ACTN</name>
<dbReference type="EMBL" id="BAAAQG010000007">
    <property type="protein sequence ID" value="GAA1706412.1"/>
    <property type="molecule type" value="Genomic_DNA"/>
</dbReference>
<feature type="region of interest" description="Disordered" evidence="1">
    <location>
        <begin position="1"/>
        <end position="51"/>
    </location>
</feature>
<accession>A0ABP4UMM8</accession>
<protein>
    <submittedName>
        <fullName evidence="2">Uncharacterized protein</fullName>
    </submittedName>
</protein>
<proteinExistence type="predicted"/>
<evidence type="ECO:0000256" key="1">
    <source>
        <dbReference type="SAM" id="MobiDB-lite"/>
    </source>
</evidence>